<dbReference type="Pfam" id="PF07690">
    <property type="entry name" value="MFS_1"/>
    <property type="match status" value="1"/>
</dbReference>
<evidence type="ECO:0000256" key="4">
    <source>
        <dbReference type="ARBA" id="ARBA00023136"/>
    </source>
</evidence>
<dbReference type="InterPro" id="IPR020846">
    <property type="entry name" value="MFS_dom"/>
</dbReference>
<dbReference type="AlphaFoldDB" id="A0A5C5XDJ8"/>
<evidence type="ECO:0000313" key="8">
    <source>
        <dbReference type="Proteomes" id="UP000316095"/>
    </source>
</evidence>
<dbReference type="GO" id="GO:0005886">
    <property type="term" value="C:plasma membrane"/>
    <property type="evidence" value="ECO:0007669"/>
    <property type="project" value="TreeGrafter"/>
</dbReference>
<accession>A0A5C5XDJ8</accession>
<feature type="transmembrane region" description="Helical" evidence="5">
    <location>
        <begin position="182"/>
        <end position="201"/>
    </location>
</feature>
<feature type="transmembrane region" description="Helical" evidence="5">
    <location>
        <begin position="120"/>
        <end position="145"/>
    </location>
</feature>
<comment type="subcellular location">
    <subcellularLocation>
        <location evidence="1">Membrane</location>
        <topology evidence="1">Multi-pass membrane protein</topology>
    </subcellularLocation>
</comment>
<feature type="domain" description="Major facilitator superfamily (MFS) profile" evidence="6">
    <location>
        <begin position="25"/>
        <end position="424"/>
    </location>
</feature>
<dbReference type="Proteomes" id="UP000316095">
    <property type="component" value="Unassembled WGS sequence"/>
</dbReference>
<keyword evidence="2 5" id="KW-0812">Transmembrane</keyword>
<dbReference type="PANTHER" id="PTHR23508:SF10">
    <property type="entry name" value="CARBOXYLIC ACID TRANSPORTER PROTEIN HOMOLOG"/>
    <property type="match status" value="1"/>
</dbReference>
<name>A0A5C5XDJ8_9PLAN</name>
<keyword evidence="3 5" id="KW-1133">Transmembrane helix</keyword>
<protein>
    <submittedName>
        <fullName evidence="7">Putative sialic acid transporter</fullName>
    </submittedName>
</protein>
<dbReference type="OrthoDB" id="9787026at2"/>
<dbReference type="InterPro" id="IPR036259">
    <property type="entry name" value="MFS_trans_sf"/>
</dbReference>
<keyword evidence="4 5" id="KW-0472">Membrane</keyword>
<dbReference type="Pfam" id="PF00083">
    <property type="entry name" value="Sugar_tr"/>
    <property type="match status" value="1"/>
</dbReference>
<dbReference type="SUPFAM" id="SSF103473">
    <property type="entry name" value="MFS general substrate transporter"/>
    <property type="match status" value="1"/>
</dbReference>
<feature type="transmembrane region" description="Helical" evidence="5">
    <location>
        <begin position="157"/>
        <end position="176"/>
    </location>
</feature>
<evidence type="ECO:0000256" key="1">
    <source>
        <dbReference type="ARBA" id="ARBA00004141"/>
    </source>
</evidence>
<dbReference type="Gene3D" id="1.20.1250.20">
    <property type="entry name" value="MFS general substrate transporter like domains"/>
    <property type="match status" value="2"/>
</dbReference>
<gene>
    <name evidence="7" type="primary">nanT</name>
    <name evidence="7" type="ORF">Pan54_15820</name>
</gene>
<feature type="transmembrane region" description="Helical" evidence="5">
    <location>
        <begin position="68"/>
        <end position="88"/>
    </location>
</feature>
<keyword evidence="8" id="KW-1185">Reference proteome</keyword>
<dbReference type="PROSITE" id="PS50850">
    <property type="entry name" value="MFS"/>
    <property type="match status" value="1"/>
</dbReference>
<dbReference type="EMBL" id="SJPG01000001">
    <property type="protein sequence ID" value="TWT60854.1"/>
    <property type="molecule type" value="Genomic_DNA"/>
</dbReference>
<feature type="transmembrane region" description="Helical" evidence="5">
    <location>
        <begin position="21"/>
        <end position="38"/>
    </location>
</feature>
<dbReference type="InterPro" id="IPR005828">
    <property type="entry name" value="MFS_sugar_transport-like"/>
</dbReference>
<feature type="transmembrane region" description="Helical" evidence="5">
    <location>
        <begin position="231"/>
        <end position="252"/>
    </location>
</feature>
<feature type="transmembrane region" description="Helical" evidence="5">
    <location>
        <begin position="95"/>
        <end position="114"/>
    </location>
</feature>
<organism evidence="7 8">
    <name type="scientific">Rubinisphaera italica</name>
    <dbReference type="NCBI Taxonomy" id="2527969"/>
    <lineage>
        <taxon>Bacteria</taxon>
        <taxon>Pseudomonadati</taxon>
        <taxon>Planctomycetota</taxon>
        <taxon>Planctomycetia</taxon>
        <taxon>Planctomycetales</taxon>
        <taxon>Planctomycetaceae</taxon>
        <taxon>Rubinisphaera</taxon>
    </lineage>
</organism>
<evidence type="ECO:0000256" key="2">
    <source>
        <dbReference type="ARBA" id="ARBA00022692"/>
    </source>
</evidence>
<reference evidence="7 8" key="1">
    <citation type="submission" date="2019-02" db="EMBL/GenBank/DDBJ databases">
        <title>Deep-cultivation of Planctomycetes and their phenomic and genomic characterization uncovers novel biology.</title>
        <authorList>
            <person name="Wiegand S."/>
            <person name="Jogler M."/>
            <person name="Boedeker C."/>
            <person name="Pinto D."/>
            <person name="Vollmers J."/>
            <person name="Rivas-Marin E."/>
            <person name="Kohn T."/>
            <person name="Peeters S.H."/>
            <person name="Heuer A."/>
            <person name="Rast P."/>
            <person name="Oberbeckmann S."/>
            <person name="Bunk B."/>
            <person name="Jeske O."/>
            <person name="Meyerdierks A."/>
            <person name="Storesund J.E."/>
            <person name="Kallscheuer N."/>
            <person name="Luecker S."/>
            <person name="Lage O.M."/>
            <person name="Pohl T."/>
            <person name="Merkel B.J."/>
            <person name="Hornburger P."/>
            <person name="Mueller R.-W."/>
            <person name="Bruemmer F."/>
            <person name="Labrenz M."/>
            <person name="Spormann A.M."/>
            <person name="Op Den Camp H."/>
            <person name="Overmann J."/>
            <person name="Amann R."/>
            <person name="Jetten M.S.M."/>
            <person name="Mascher T."/>
            <person name="Medema M.H."/>
            <person name="Devos D.P."/>
            <person name="Kaster A.-K."/>
            <person name="Ovreas L."/>
            <person name="Rohde M."/>
            <person name="Galperin M.Y."/>
            <person name="Jogler C."/>
        </authorList>
    </citation>
    <scope>NUCLEOTIDE SEQUENCE [LARGE SCALE GENOMIC DNA]</scope>
    <source>
        <strain evidence="7 8">Pan54</strain>
    </source>
</reference>
<evidence type="ECO:0000259" key="6">
    <source>
        <dbReference type="PROSITE" id="PS50850"/>
    </source>
</evidence>
<dbReference type="InterPro" id="IPR011701">
    <property type="entry name" value="MFS"/>
</dbReference>
<comment type="caution">
    <text evidence="7">The sequence shown here is derived from an EMBL/GenBank/DDBJ whole genome shotgun (WGS) entry which is preliminary data.</text>
</comment>
<dbReference type="GO" id="GO:0046943">
    <property type="term" value="F:carboxylic acid transmembrane transporter activity"/>
    <property type="evidence" value="ECO:0007669"/>
    <property type="project" value="TreeGrafter"/>
</dbReference>
<dbReference type="RefSeq" id="WP_146502918.1">
    <property type="nucleotide sequence ID" value="NZ_SJPG01000001.1"/>
</dbReference>
<evidence type="ECO:0000313" key="7">
    <source>
        <dbReference type="EMBL" id="TWT60854.1"/>
    </source>
</evidence>
<feature type="transmembrane region" description="Helical" evidence="5">
    <location>
        <begin position="335"/>
        <end position="356"/>
    </location>
</feature>
<evidence type="ECO:0000256" key="3">
    <source>
        <dbReference type="ARBA" id="ARBA00022989"/>
    </source>
</evidence>
<dbReference type="PANTHER" id="PTHR23508">
    <property type="entry name" value="CARBOXYLIC ACID TRANSPORTER PROTEIN HOMOLOG"/>
    <property type="match status" value="1"/>
</dbReference>
<proteinExistence type="predicted"/>
<feature type="transmembrane region" description="Helical" evidence="5">
    <location>
        <begin position="398"/>
        <end position="419"/>
    </location>
</feature>
<feature type="transmembrane region" description="Helical" evidence="5">
    <location>
        <begin position="310"/>
        <end position="329"/>
    </location>
</feature>
<evidence type="ECO:0000256" key="5">
    <source>
        <dbReference type="SAM" id="Phobius"/>
    </source>
</evidence>
<sequence>MTQIDPPAATNEKWYEGIPRYQWLVLIIASAGWVFDVYEGQIFNITRQDMLMEILDGDVNAVQRYGDYFLGIFLAGGTFGGLLFGSLADRYGRRSMMIVTILFYSIFSGLTYFVDSLWQVAALRFLVAMGVGGEWAVAASLVAEVFPTKARAQASSIFHASSILGTWLAAIAGIIVGTHWRYAYLIGIIPALLILWVRASVKETDTWKTGRTTETKRQWGSYRDLLLNPRWATRAILGMLLAAVGLGTFWSVTVAGQDLALGRLLADGVSKEQASSTAKFAYGIVQATGGGLGLLAFGPLCAKFGRKPTFIIFQALALIIVPIVCFVPQSYTQLLILLPVFGFLTLGIHSGYAVYFPELFPTHLRATGTSFCFNGGRLMAVPVLLFSGQLKAMENVGLHWAVTGLSMLFLLGILIICFLPETRGQELPE</sequence>